<dbReference type="InterPro" id="IPR051082">
    <property type="entry name" value="Pentapeptide-BTB/POZ_domain"/>
</dbReference>
<organism evidence="1 2">
    <name type="scientific">Cyanobacterium aponinum 0216</name>
    <dbReference type="NCBI Taxonomy" id="2676140"/>
    <lineage>
        <taxon>Bacteria</taxon>
        <taxon>Bacillati</taxon>
        <taxon>Cyanobacteriota</taxon>
        <taxon>Cyanophyceae</taxon>
        <taxon>Oscillatoriophycideae</taxon>
        <taxon>Chroococcales</taxon>
        <taxon>Geminocystaceae</taxon>
        <taxon>Cyanobacterium</taxon>
    </lineage>
</organism>
<sequence>MEAQELLERYAKGERDFRGKVGERLDLRGASLKGIDLRGAILTFSDFSDADLTGVNFEYSYLAGANFTNTNLEKALLDNSSLEWTYLYKTRIDNCQGLDSKWYKVWKIVNGQADMNKLQNLDLSFCYLKEINFSNCNLQGIDFSASKLINVNFSNCNLKNSKFNFKKMQNLEGYSPSFHYHYPSIIDCNFTKSDLTNAEFISADLKNLNFTNSALFNTNFSSTKAGIDPHWKEWFTTSSGYIWLKTNFDNVDFRGTKLATAIFNHTNLRGIIGDESVFENNKLYIAWLLINNLINENSKTFLEYPLDLDFVDLRDINTEQLKYINLKFANLQNSDLRGLNLSNLDLEGACLKESDLSNANLNRTNMKRVNLTKTTLFEANLSQANLSDSNLSKSSLYSSIFDLAILDNAILQKCNITNASFRYSQCVKANFDDVYICNNLKANFDNANLTGTIFDNTLLDKNYQSSPIPSEFNHLLTQQKDFINRYKQGYLLESPLEGSHSEITTISTEETAKLRAFSWEMVDKYKKFKQNAKSVELFLNNLTGKLGEALLKHRLGNLVTEVDYELYNYGDGGVDFTLTDYPNIGIQVKTRSGNLTEISWSISKAEIEKNSLLVCVLSEQKISEAQPNYKLIFAGFIPTSEIKIEGNKGYVKVDDLYYSGGIYSYLESLFIKD</sequence>
<dbReference type="Gene3D" id="2.160.20.80">
    <property type="entry name" value="E3 ubiquitin-protein ligase SopA"/>
    <property type="match status" value="3"/>
</dbReference>
<name>A0A844GZ83_9CHRO</name>
<dbReference type="PANTHER" id="PTHR14136:SF17">
    <property type="entry name" value="BTB_POZ DOMAIN-CONTAINING PROTEIN KCTD9"/>
    <property type="match status" value="1"/>
</dbReference>
<dbReference type="InterPro" id="IPR001646">
    <property type="entry name" value="5peptide_repeat"/>
</dbReference>
<accession>A0A844GZ83</accession>
<protein>
    <recommendedName>
        <fullName evidence="3">Pentapeptide repeat protein</fullName>
    </recommendedName>
</protein>
<gene>
    <name evidence="1" type="ORF">GGC33_14450</name>
</gene>
<dbReference type="AlphaFoldDB" id="A0A844GZ83"/>
<dbReference type="EMBL" id="WMIA01000021">
    <property type="protein sequence ID" value="MTF40119.1"/>
    <property type="molecule type" value="Genomic_DNA"/>
</dbReference>
<reference evidence="1 2" key="1">
    <citation type="submission" date="2019-11" db="EMBL/GenBank/DDBJ databases">
        <title>Isolation of a new High Light Tolerant Cyanobacteria.</title>
        <authorList>
            <person name="Dobson Z."/>
            <person name="Vaughn N."/>
            <person name="Vaughn M."/>
            <person name="Fromme P."/>
            <person name="Mazor Y."/>
        </authorList>
    </citation>
    <scope>NUCLEOTIDE SEQUENCE [LARGE SCALE GENOMIC DNA]</scope>
    <source>
        <strain evidence="1 2">0216</strain>
    </source>
</reference>
<dbReference type="SUPFAM" id="SSF141571">
    <property type="entry name" value="Pentapeptide repeat-like"/>
    <property type="match status" value="2"/>
</dbReference>
<dbReference type="Pfam" id="PF00805">
    <property type="entry name" value="Pentapeptide"/>
    <property type="match status" value="7"/>
</dbReference>
<evidence type="ECO:0008006" key="3">
    <source>
        <dbReference type="Google" id="ProtNLM"/>
    </source>
</evidence>
<proteinExistence type="predicted"/>
<dbReference type="Proteomes" id="UP000437131">
    <property type="component" value="Unassembled WGS sequence"/>
</dbReference>
<evidence type="ECO:0000313" key="1">
    <source>
        <dbReference type="EMBL" id="MTF40119.1"/>
    </source>
</evidence>
<comment type="caution">
    <text evidence="1">The sequence shown here is derived from an EMBL/GenBank/DDBJ whole genome shotgun (WGS) entry which is preliminary data.</text>
</comment>
<dbReference type="RefSeq" id="WP_155084422.1">
    <property type="nucleotide sequence ID" value="NZ_WMIA01000021.1"/>
</dbReference>
<evidence type="ECO:0000313" key="2">
    <source>
        <dbReference type="Proteomes" id="UP000437131"/>
    </source>
</evidence>
<dbReference type="PANTHER" id="PTHR14136">
    <property type="entry name" value="BTB_POZ DOMAIN-CONTAINING PROTEIN KCTD9"/>
    <property type="match status" value="1"/>
</dbReference>